<sequence>MAVDAPVLANILVSGGTGFVGLTISSAIAEKHLKCNITVLDVKPPDSTHFLSAGISFIQADITCSGDINNAVRRVKPEAFIHKVGIVPVLGERLLRKPWMVLEASSSSTVTCALRPSVLCGPGDNHLVPPIHACIAEGETPFMIGDGLNLWDVTYVTNVADAHVLAAENLVSTKTAAGEAFFIQNNEPVTFRTFCLAVWAHFGHIPPFQVHIPEPLPYMAGLVSKALTWAMETATTLSRGSIKDACSVRYASGEKAKRILGLEARIGIEDAIRLSCEKIQDYARRLGAKSLPRTKNA</sequence>
<dbReference type="PANTHER" id="PTHR43245:SF51">
    <property type="entry name" value="SHORT CHAIN DEHYDROGENASE_REDUCTASE FAMILY 42E, MEMBER 2"/>
    <property type="match status" value="1"/>
</dbReference>
<dbReference type="EMBL" id="VIFY01000011">
    <property type="protein sequence ID" value="TQB76236.1"/>
    <property type="molecule type" value="Genomic_DNA"/>
</dbReference>
<dbReference type="GO" id="GO:0006694">
    <property type="term" value="P:steroid biosynthetic process"/>
    <property type="evidence" value="ECO:0007669"/>
    <property type="project" value="InterPro"/>
</dbReference>
<keyword evidence="6" id="KW-1185">Reference proteome</keyword>
<dbReference type="InterPro" id="IPR036291">
    <property type="entry name" value="NAD(P)-bd_dom_sf"/>
</dbReference>
<dbReference type="Gene3D" id="3.40.50.720">
    <property type="entry name" value="NAD(P)-binding Rossmann-like Domain"/>
    <property type="match status" value="2"/>
</dbReference>
<dbReference type="InterPro" id="IPR050177">
    <property type="entry name" value="Lipid_A_modif_metabolic_enz"/>
</dbReference>
<comment type="similarity">
    <text evidence="1">Belongs to the 3-beta-HSD family.</text>
</comment>
<dbReference type="PANTHER" id="PTHR43245">
    <property type="entry name" value="BIFUNCTIONAL POLYMYXIN RESISTANCE PROTEIN ARNA"/>
    <property type="match status" value="1"/>
</dbReference>
<evidence type="ECO:0000256" key="1">
    <source>
        <dbReference type="ARBA" id="ARBA00009219"/>
    </source>
</evidence>
<accession>A0A507R175</accession>
<reference evidence="5 6" key="1">
    <citation type="submission" date="2019-06" db="EMBL/GenBank/DDBJ databases">
        <title>Wine fermentation using esterase from Monascus purpureus.</title>
        <authorList>
            <person name="Geng C."/>
            <person name="Zhang Y."/>
        </authorList>
    </citation>
    <scope>NUCLEOTIDE SEQUENCE [LARGE SCALE GENOMIC DNA]</scope>
    <source>
        <strain evidence="5">HQ1</strain>
    </source>
</reference>
<organism evidence="5 6">
    <name type="scientific">Monascus purpureus</name>
    <name type="common">Red mold</name>
    <name type="synonym">Monascus anka</name>
    <dbReference type="NCBI Taxonomy" id="5098"/>
    <lineage>
        <taxon>Eukaryota</taxon>
        <taxon>Fungi</taxon>
        <taxon>Dikarya</taxon>
        <taxon>Ascomycota</taxon>
        <taxon>Pezizomycotina</taxon>
        <taxon>Eurotiomycetes</taxon>
        <taxon>Eurotiomycetidae</taxon>
        <taxon>Eurotiales</taxon>
        <taxon>Aspergillaceae</taxon>
        <taxon>Monascus</taxon>
    </lineage>
</organism>
<evidence type="ECO:0000259" key="3">
    <source>
        <dbReference type="Pfam" id="PF01073"/>
    </source>
</evidence>
<feature type="domain" description="NAD-dependent epimerase/dehydratase" evidence="4">
    <location>
        <begin position="11"/>
        <end position="85"/>
    </location>
</feature>
<dbReference type="SUPFAM" id="SSF51735">
    <property type="entry name" value="NAD(P)-binding Rossmann-fold domains"/>
    <property type="match status" value="1"/>
</dbReference>
<gene>
    <name evidence="5" type="primary">ERG26_1</name>
    <name evidence="5" type="ORF">MPDQ_000543</name>
</gene>
<dbReference type="GO" id="GO:0016616">
    <property type="term" value="F:oxidoreductase activity, acting on the CH-OH group of donors, NAD or NADP as acceptor"/>
    <property type="evidence" value="ECO:0007669"/>
    <property type="project" value="InterPro"/>
</dbReference>
<evidence type="ECO:0000259" key="4">
    <source>
        <dbReference type="Pfam" id="PF01370"/>
    </source>
</evidence>
<evidence type="ECO:0000313" key="6">
    <source>
        <dbReference type="Proteomes" id="UP000319663"/>
    </source>
</evidence>
<dbReference type="Pfam" id="PF01370">
    <property type="entry name" value="Epimerase"/>
    <property type="match status" value="1"/>
</dbReference>
<dbReference type="InterPro" id="IPR001509">
    <property type="entry name" value="Epimerase_deHydtase"/>
</dbReference>
<dbReference type="Pfam" id="PF01073">
    <property type="entry name" value="3Beta_HSD"/>
    <property type="match status" value="1"/>
</dbReference>
<dbReference type="InterPro" id="IPR002225">
    <property type="entry name" value="3Beta_OHSteriod_DH/Estase"/>
</dbReference>
<comment type="caution">
    <text evidence="5">The sequence shown here is derived from an EMBL/GenBank/DDBJ whole genome shotgun (WGS) entry which is preliminary data.</text>
</comment>
<name>A0A507R175_MONPU</name>
<dbReference type="Proteomes" id="UP000319663">
    <property type="component" value="Unassembled WGS sequence"/>
</dbReference>
<dbReference type="STRING" id="5098.A0A507R175"/>
<keyword evidence="2" id="KW-0560">Oxidoreductase</keyword>
<evidence type="ECO:0000256" key="2">
    <source>
        <dbReference type="ARBA" id="ARBA00023002"/>
    </source>
</evidence>
<dbReference type="AlphaFoldDB" id="A0A507R175"/>
<evidence type="ECO:0000313" key="5">
    <source>
        <dbReference type="EMBL" id="TQB76236.1"/>
    </source>
</evidence>
<feature type="domain" description="3-beta hydroxysteroid dehydrogenase/isomerase" evidence="3">
    <location>
        <begin position="108"/>
        <end position="208"/>
    </location>
</feature>
<proteinExistence type="inferred from homology"/>
<protein>
    <submittedName>
        <fullName evidence="5">Erg26, C-3 sterol dehydrogenase</fullName>
    </submittedName>
</protein>